<evidence type="ECO:0000313" key="3">
    <source>
        <dbReference type="Proteomes" id="UP000299102"/>
    </source>
</evidence>
<dbReference type="Proteomes" id="UP000299102">
    <property type="component" value="Unassembled WGS sequence"/>
</dbReference>
<keyword evidence="3" id="KW-1185">Reference proteome</keyword>
<dbReference type="OrthoDB" id="411871at2759"/>
<evidence type="ECO:0008006" key="4">
    <source>
        <dbReference type="Google" id="ProtNLM"/>
    </source>
</evidence>
<feature type="region of interest" description="Disordered" evidence="1">
    <location>
        <begin position="131"/>
        <end position="150"/>
    </location>
</feature>
<proteinExistence type="predicted"/>
<dbReference type="EMBL" id="BGZK01000460">
    <property type="protein sequence ID" value="GBP44909.1"/>
    <property type="molecule type" value="Genomic_DNA"/>
</dbReference>
<evidence type="ECO:0000256" key="1">
    <source>
        <dbReference type="SAM" id="MobiDB-lite"/>
    </source>
</evidence>
<comment type="caution">
    <text evidence="2">The sequence shown here is derived from an EMBL/GenBank/DDBJ whole genome shotgun (WGS) entry which is preliminary data.</text>
</comment>
<evidence type="ECO:0000313" key="2">
    <source>
        <dbReference type="EMBL" id="GBP44909.1"/>
    </source>
</evidence>
<accession>A0A4C1W338</accession>
<reference evidence="2 3" key="1">
    <citation type="journal article" date="2019" name="Commun. Biol.">
        <title>The bagworm genome reveals a unique fibroin gene that provides high tensile strength.</title>
        <authorList>
            <person name="Kono N."/>
            <person name="Nakamura H."/>
            <person name="Ohtoshi R."/>
            <person name="Tomita M."/>
            <person name="Numata K."/>
            <person name="Arakawa K."/>
        </authorList>
    </citation>
    <scope>NUCLEOTIDE SEQUENCE [LARGE SCALE GENOMIC DNA]</scope>
</reference>
<dbReference type="AlphaFoldDB" id="A0A4C1W338"/>
<sequence length="352" mass="39194">MSSTRTLSRRNESSGSSLELSVEVFKKGPLTKTSGYNPIAESKTATANPFISYWDKSGAVSQTNSFRIMAQLSAIRTFVQTPIVHAALNAWKTRHSAVHKKQRHRRTSLLRVTATSNTRVRGQIYARLLRPCNGGPPQRPAHDRQKQSSTADDLNQLMKIISIIDNNEFAILAKKYRTTASPTAGRQAWSKIINHILALRQVGKHSIWKKMRVAQTAHVRSIAEMGNEDPWGLTYRAASGRKRIPRNILNGIELSGGNPLTDPGAYQPMTLVPILGKILERALLKRATNITNSISQCQHRFSVGRSADTAMKLYCGLRGTRRLSMCKQYFLTYLELLTMLTAHAAGESQAWG</sequence>
<gene>
    <name evidence="2" type="ORF">EVAR_24824_1</name>
</gene>
<organism evidence="2 3">
    <name type="scientific">Eumeta variegata</name>
    <name type="common">Bagworm moth</name>
    <name type="synonym">Eumeta japonica</name>
    <dbReference type="NCBI Taxonomy" id="151549"/>
    <lineage>
        <taxon>Eukaryota</taxon>
        <taxon>Metazoa</taxon>
        <taxon>Ecdysozoa</taxon>
        <taxon>Arthropoda</taxon>
        <taxon>Hexapoda</taxon>
        <taxon>Insecta</taxon>
        <taxon>Pterygota</taxon>
        <taxon>Neoptera</taxon>
        <taxon>Endopterygota</taxon>
        <taxon>Lepidoptera</taxon>
        <taxon>Glossata</taxon>
        <taxon>Ditrysia</taxon>
        <taxon>Tineoidea</taxon>
        <taxon>Psychidae</taxon>
        <taxon>Oiketicinae</taxon>
        <taxon>Eumeta</taxon>
    </lineage>
</organism>
<protein>
    <recommendedName>
        <fullName evidence="4">Reverse transcriptase domain-containing protein</fullName>
    </recommendedName>
</protein>
<name>A0A4C1W338_EUMVA</name>